<evidence type="ECO:0000313" key="3">
    <source>
        <dbReference type="Proteomes" id="UP000255317"/>
    </source>
</evidence>
<dbReference type="EMBL" id="QRAO01000001">
    <property type="protein sequence ID" value="RDK88651.1"/>
    <property type="molecule type" value="Genomic_DNA"/>
</dbReference>
<dbReference type="AlphaFoldDB" id="A0A370QJX9"/>
<evidence type="ECO:0000313" key="2">
    <source>
        <dbReference type="EMBL" id="RDK88651.1"/>
    </source>
</evidence>
<gene>
    <name evidence="2" type="ORF">C8D94_101526</name>
</gene>
<dbReference type="Proteomes" id="UP000255317">
    <property type="component" value="Unassembled WGS sequence"/>
</dbReference>
<dbReference type="InterPro" id="IPR025962">
    <property type="entry name" value="SdpI/YhfL"/>
</dbReference>
<proteinExistence type="predicted"/>
<evidence type="ECO:0000256" key="1">
    <source>
        <dbReference type="SAM" id="Phobius"/>
    </source>
</evidence>
<dbReference type="Pfam" id="PF13630">
    <property type="entry name" value="SdpI"/>
    <property type="match status" value="1"/>
</dbReference>
<comment type="caution">
    <text evidence="2">The sequence shown here is derived from an EMBL/GenBank/DDBJ whole genome shotgun (WGS) entry which is preliminary data.</text>
</comment>
<organism evidence="2 3">
    <name type="scientific">Marinirhabdus gelatinilytica</name>
    <dbReference type="NCBI Taxonomy" id="1703343"/>
    <lineage>
        <taxon>Bacteria</taxon>
        <taxon>Pseudomonadati</taxon>
        <taxon>Bacteroidota</taxon>
        <taxon>Flavobacteriia</taxon>
        <taxon>Flavobacteriales</taxon>
        <taxon>Flavobacteriaceae</taxon>
    </lineage>
</organism>
<accession>A0A370QJX9</accession>
<feature type="transmembrane region" description="Helical" evidence="1">
    <location>
        <begin position="6"/>
        <end position="24"/>
    </location>
</feature>
<dbReference type="OrthoDB" id="3173919at2"/>
<sequence>MDNESQLWVGLGYIAFMVLLAYIFKKNPPKKINWLYGYRTKRSMANEKVWRAANDYSLSTMFIWQLYCLGLPLFGYFLYPKHNLLVSIIIHTIVIVAIIPATEVYLNKYFDKKGNPK</sequence>
<keyword evidence="1" id="KW-0472">Membrane</keyword>
<reference evidence="2 3" key="1">
    <citation type="submission" date="2018-07" db="EMBL/GenBank/DDBJ databases">
        <title>Genomic Encyclopedia of Type Strains, Phase IV (KMG-IV): sequencing the most valuable type-strain genomes for metagenomic binning, comparative biology and taxonomic classification.</title>
        <authorList>
            <person name="Goeker M."/>
        </authorList>
    </citation>
    <scope>NUCLEOTIDE SEQUENCE [LARGE SCALE GENOMIC DNA]</scope>
    <source>
        <strain evidence="2 3">DSM 101478</strain>
    </source>
</reference>
<keyword evidence="1" id="KW-1133">Transmembrane helix</keyword>
<name>A0A370QJX9_9FLAO</name>
<protein>
    <submittedName>
        <fullName evidence="2">SdpI/YhfL family protein</fullName>
    </submittedName>
</protein>
<feature type="transmembrane region" description="Helical" evidence="1">
    <location>
        <begin position="61"/>
        <end position="79"/>
    </location>
</feature>
<keyword evidence="3" id="KW-1185">Reference proteome</keyword>
<feature type="transmembrane region" description="Helical" evidence="1">
    <location>
        <begin position="85"/>
        <end position="106"/>
    </location>
</feature>
<dbReference type="RefSeq" id="WP_115122333.1">
    <property type="nucleotide sequence ID" value="NZ_QRAO01000001.1"/>
</dbReference>
<keyword evidence="1" id="KW-0812">Transmembrane</keyword>